<proteinExistence type="predicted"/>
<dbReference type="RefSeq" id="WP_379871434.1">
    <property type="nucleotide sequence ID" value="NZ_JBHTBH010000006.1"/>
</dbReference>
<dbReference type="Proteomes" id="UP001596540">
    <property type="component" value="Unassembled WGS sequence"/>
</dbReference>
<name>A0ABW2KHT9_9ACTN</name>
<sequence>MSFRGYARKVRDPREPYRRRVAALRSCVQLYRPLGFFVTLDYLETVAGRYRRDERALLRALRAVEASRELWQAELRVYTAARRAAKRRGERRPPPGAADPNRPDRWYGAVRQAALHAVRYHHTRRGMPPADSADPVVRDAERCVIACLESDGRMTPGMRALLAACRAEFGLRMRRTARVDPAAYAEARQILTVLRHVEVAADAVDDGPFRIPRPPRGRGA</sequence>
<dbReference type="EMBL" id="JBHTBH010000006">
    <property type="protein sequence ID" value="MFC7328774.1"/>
    <property type="molecule type" value="Genomic_DNA"/>
</dbReference>
<evidence type="ECO:0000313" key="2">
    <source>
        <dbReference type="EMBL" id="MFC7328774.1"/>
    </source>
</evidence>
<keyword evidence="3" id="KW-1185">Reference proteome</keyword>
<accession>A0ABW2KHT9</accession>
<evidence type="ECO:0000256" key="1">
    <source>
        <dbReference type="SAM" id="MobiDB-lite"/>
    </source>
</evidence>
<reference evidence="3" key="1">
    <citation type="journal article" date="2019" name="Int. J. Syst. Evol. Microbiol.">
        <title>The Global Catalogue of Microorganisms (GCM) 10K type strain sequencing project: providing services to taxonomists for standard genome sequencing and annotation.</title>
        <authorList>
            <consortium name="The Broad Institute Genomics Platform"/>
            <consortium name="The Broad Institute Genome Sequencing Center for Infectious Disease"/>
            <person name="Wu L."/>
            <person name="Ma J."/>
        </authorList>
    </citation>
    <scope>NUCLEOTIDE SEQUENCE [LARGE SCALE GENOMIC DNA]</scope>
    <source>
        <strain evidence="3">CGMCC 4.7382</strain>
    </source>
</reference>
<evidence type="ECO:0000313" key="3">
    <source>
        <dbReference type="Proteomes" id="UP001596540"/>
    </source>
</evidence>
<comment type="caution">
    <text evidence="2">The sequence shown here is derived from an EMBL/GenBank/DDBJ whole genome shotgun (WGS) entry which is preliminary data.</text>
</comment>
<organism evidence="2 3">
    <name type="scientific">Marinactinospora rubrisoli</name>
    <dbReference type="NCBI Taxonomy" id="2715399"/>
    <lineage>
        <taxon>Bacteria</taxon>
        <taxon>Bacillati</taxon>
        <taxon>Actinomycetota</taxon>
        <taxon>Actinomycetes</taxon>
        <taxon>Streptosporangiales</taxon>
        <taxon>Nocardiopsidaceae</taxon>
        <taxon>Marinactinospora</taxon>
    </lineage>
</organism>
<protein>
    <submittedName>
        <fullName evidence="2">Uncharacterized protein</fullName>
    </submittedName>
</protein>
<feature type="region of interest" description="Disordered" evidence="1">
    <location>
        <begin position="83"/>
        <end position="104"/>
    </location>
</feature>
<gene>
    <name evidence="2" type="ORF">ACFQRF_13570</name>
</gene>